<dbReference type="GO" id="GO:1903457">
    <property type="term" value="P:lactate catabolic process"/>
    <property type="evidence" value="ECO:0007669"/>
    <property type="project" value="TreeGrafter"/>
</dbReference>
<name>X1EJ90_9ZZZZ</name>
<gene>
    <name evidence="2" type="ORF">S03H2_19967</name>
</gene>
<dbReference type="PANTHER" id="PTHR11748:SF118">
    <property type="entry name" value="ALKYLDIHYDROXYACETONEPHOSPHATE SYNTHASE (PRECURSOR)"/>
    <property type="match status" value="1"/>
</dbReference>
<accession>X1EJ90</accession>
<dbReference type="GO" id="GO:0004458">
    <property type="term" value="F:D-lactate dehydrogenase (cytochrome) activity"/>
    <property type="evidence" value="ECO:0007669"/>
    <property type="project" value="TreeGrafter"/>
</dbReference>
<dbReference type="GO" id="GO:0050660">
    <property type="term" value="F:flavin adenine dinucleotide binding"/>
    <property type="evidence" value="ECO:0007669"/>
    <property type="project" value="InterPro"/>
</dbReference>
<sequence>LQNLARICGSRNISQEPKDLKEFSKDLSFLKGKSPLCIVWPSESQDVAKIVKLANDLKFYVIPISLYSKFKHHGDSLPKKDNCVILNLSRMNKVLSIDRKKRRYPLVEFLHLKFSLL</sequence>
<dbReference type="Pfam" id="PF01565">
    <property type="entry name" value="FAD_binding_4"/>
    <property type="match status" value="1"/>
</dbReference>
<comment type="caution">
    <text evidence="2">The sequence shown here is derived from an EMBL/GenBank/DDBJ whole genome shotgun (WGS) entry which is preliminary data.</text>
</comment>
<dbReference type="SUPFAM" id="SSF56176">
    <property type="entry name" value="FAD-binding/transporter-associated domain-like"/>
    <property type="match status" value="1"/>
</dbReference>
<dbReference type="InterPro" id="IPR006094">
    <property type="entry name" value="Oxid_FAD_bind_N"/>
</dbReference>
<feature type="domain" description="FAD linked oxidase N-terminal" evidence="1">
    <location>
        <begin position="35"/>
        <end position="102"/>
    </location>
</feature>
<evidence type="ECO:0000259" key="1">
    <source>
        <dbReference type="Pfam" id="PF01565"/>
    </source>
</evidence>
<dbReference type="AlphaFoldDB" id="X1EJ90"/>
<dbReference type="InterPro" id="IPR016167">
    <property type="entry name" value="FAD-bd_PCMH_sub1"/>
</dbReference>
<feature type="non-terminal residue" evidence="2">
    <location>
        <position position="1"/>
    </location>
</feature>
<dbReference type="GO" id="GO:0008720">
    <property type="term" value="F:D-lactate dehydrogenase (NAD+) activity"/>
    <property type="evidence" value="ECO:0007669"/>
    <property type="project" value="TreeGrafter"/>
</dbReference>
<dbReference type="PANTHER" id="PTHR11748">
    <property type="entry name" value="D-LACTATE DEHYDROGENASE"/>
    <property type="match status" value="1"/>
</dbReference>
<proteinExistence type="predicted"/>
<organism evidence="2">
    <name type="scientific">marine sediment metagenome</name>
    <dbReference type="NCBI Taxonomy" id="412755"/>
    <lineage>
        <taxon>unclassified sequences</taxon>
        <taxon>metagenomes</taxon>
        <taxon>ecological metagenomes</taxon>
    </lineage>
</organism>
<dbReference type="EMBL" id="BARU01010478">
    <property type="protein sequence ID" value="GAH33391.1"/>
    <property type="molecule type" value="Genomic_DNA"/>
</dbReference>
<protein>
    <recommendedName>
        <fullName evidence="1">FAD linked oxidase N-terminal domain-containing protein</fullName>
    </recommendedName>
</protein>
<reference evidence="2" key="1">
    <citation type="journal article" date="2014" name="Front. Microbiol.">
        <title>High frequency of phylogenetically diverse reductive dehalogenase-homologous genes in deep subseafloor sedimentary metagenomes.</title>
        <authorList>
            <person name="Kawai M."/>
            <person name="Futagami T."/>
            <person name="Toyoda A."/>
            <person name="Takaki Y."/>
            <person name="Nishi S."/>
            <person name="Hori S."/>
            <person name="Arai W."/>
            <person name="Tsubouchi T."/>
            <person name="Morono Y."/>
            <person name="Uchiyama I."/>
            <person name="Ito T."/>
            <person name="Fujiyama A."/>
            <person name="Inagaki F."/>
            <person name="Takami H."/>
        </authorList>
    </citation>
    <scope>NUCLEOTIDE SEQUENCE</scope>
    <source>
        <strain evidence="2">Expedition CK06-06</strain>
    </source>
</reference>
<evidence type="ECO:0000313" key="2">
    <source>
        <dbReference type="EMBL" id="GAH33391.1"/>
    </source>
</evidence>
<dbReference type="Gene3D" id="3.30.43.10">
    <property type="entry name" value="Uridine Diphospho-n-acetylenolpyruvylglucosamine Reductase, domain 2"/>
    <property type="match status" value="1"/>
</dbReference>
<dbReference type="InterPro" id="IPR036318">
    <property type="entry name" value="FAD-bd_PCMH-like_sf"/>
</dbReference>